<accession>Q223J6</accession>
<dbReference type="GO" id="GO:0005886">
    <property type="term" value="C:plasma membrane"/>
    <property type="evidence" value="ECO:0007669"/>
    <property type="project" value="TreeGrafter"/>
</dbReference>
<dbReference type="HOGENOM" id="CLU_017234_1_1_4"/>
<reference evidence="4" key="1">
    <citation type="submission" date="2006-02" db="EMBL/GenBank/DDBJ databases">
        <title>Complete sequence of chromosome of Rhodoferax ferrireducens DSM 15236.</title>
        <authorList>
            <person name="Copeland A."/>
            <person name="Lucas S."/>
            <person name="Lapidus A."/>
            <person name="Barry K."/>
            <person name="Detter J.C."/>
            <person name="Glavina del Rio T."/>
            <person name="Hammon N."/>
            <person name="Israni S."/>
            <person name="Pitluck S."/>
            <person name="Brettin T."/>
            <person name="Bruce D."/>
            <person name="Han C."/>
            <person name="Tapia R."/>
            <person name="Gilna P."/>
            <person name="Kiss H."/>
            <person name="Schmutz J."/>
            <person name="Larimer F."/>
            <person name="Land M."/>
            <person name="Kyrpides N."/>
            <person name="Ivanova N."/>
            <person name="Richardson P."/>
        </authorList>
    </citation>
    <scope>NUCLEOTIDE SEQUENCE [LARGE SCALE GENOMIC DNA]</scope>
    <source>
        <strain evidence="4">ATCC BAA-621 / DSM 15236 / T118</strain>
    </source>
</reference>
<keyword evidence="1" id="KW-1133">Transmembrane helix</keyword>
<evidence type="ECO:0000313" key="3">
    <source>
        <dbReference type="EMBL" id="ABD67841.1"/>
    </source>
</evidence>
<dbReference type="PANTHER" id="PTHR30441">
    <property type="entry name" value="DUF748 DOMAIN-CONTAINING PROTEIN"/>
    <property type="match status" value="1"/>
</dbReference>
<dbReference type="AlphaFoldDB" id="Q223J6"/>
<proteinExistence type="predicted"/>
<dbReference type="InterPro" id="IPR052894">
    <property type="entry name" value="AsmA-related"/>
</dbReference>
<keyword evidence="4" id="KW-1185">Reference proteome</keyword>
<dbReference type="eggNOG" id="COG2982">
    <property type="taxonomic scope" value="Bacteria"/>
</dbReference>
<keyword evidence="1" id="KW-0472">Membrane</keyword>
<name>Q223J6_ALBFT</name>
<evidence type="ECO:0000313" key="4">
    <source>
        <dbReference type="Proteomes" id="UP000008332"/>
    </source>
</evidence>
<evidence type="ECO:0000256" key="1">
    <source>
        <dbReference type="SAM" id="Phobius"/>
    </source>
</evidence>
<dbReference type="PANTHER" id="PTHR30441:SF9">
    <property type="entry name" value="ASMA FAMILY PROTEIN YHJG"/>
    <property type="match status" value="1"/>
</dbReference>
<dbReference type="STRING" id="338969.Rfer_0079"/>
<dbReference type="Proteomes" id="UP000008332">
    <property type="component" value="Chromosome"/>
</dbReference>
<dbReference type="EMBL" id="CP000267">
    <property type="protein sequence ID" value="ABD67841.1"/>
    <property type="molecule type" value="Genomic_DNA"/>
</dbReference>
<dbReference type="GO" id="GO:0090313">
    <property type="term" value="P:regulation of protein targeting to membrane"/>
    <property type="evidence" value="ECO:0007669"/>
    <property type="project" value="TreeGrafter"/>
</dbReference>
<protein>
    <submittedName>
        <fullName evidence="3">AsmA</fullName>
    </submittedName>
</protein>
<sequence>MPLSPSYHAMTLPRSLKWIAGAVIAPVVLALLFIAIFGWNWLRAPIERMALEKTGRVLAINGDLRVTLGWPRPRLRANAVTFANPLWTQEKQMLAADAVEITLDLSQLLGRKLVFPELRLERPVVFLEQGTEGRKSWLLDQQQQDPGARIQIDRLTLDQGTLGYDDAVQKTSIRAELASLTPPAGSTADTGLTFSAHGRYKGQALTAQGNGGPVLALRDESTPYPLTIDASVGHTRVRAEGSVTSLLKFTAVDLALALSGDNLAQLYPLLGITFPATRSYVTAGHLLHSGNSWRYEKFSGRIGTSDIAGSLQVKTGGQRPALTAELTSSVLDLADLGPLIGSRPGSVQAAKQAARQLPTEPPQTAAVTPAQARVLPDQSFNTERWRSVDAEVSLRAKALKREKELPLEDLVAHLSLQDGLLTLDPLNFGLAGGQLNSVVTLDGRTDPITAHAKVRARKILLAKLFPTAELNQASIGQINGEFDLAGQGNSVGRMLAGSNGKVGLVVSGGEISKLMMEKAGLHLWEILQLSLSGDRLIKLRCAVADFEVKNGKMQTDALVLDTQVTTLLGSGNVDLAQERLDLTFNQKTKATSPLALRSPIYVRGSFAKPELGVDKTRVAVRALGALALGVVNPFLTLLPLIDAGPGQDSDCGQLVRDARALPHPKSQKK</sequence>
<feature type="transmembrane region" description="Helical" evidence="1">
    <location>
        <begin position="20"/>
        <end position="42"/>
    </location>
</feature>
<feature type="domain" description="AsmA" evidence="2">
    <location>
        <begin position="23"/>
        <end position="555"/>
    </location>
</feature>
<dbReference type="KEGG" id="rfr:Rfer_0079"/>
<gene>
    <name evidence="3" type="ordered locus">Rfer_0079</name>
</gene>
<organism evidence="3 4">
    <name type="scientific">Albidiferax ferrireducens (strain ATCC BAA-621 / DSM 15236 / T118)</name>
    <name type="common">Rhodoferax ferrireducens</name>
    <dbReference type="NCBI Taxonomy" id="338969"/>
    <lineage>
        <taxon>Bacteria</taxon>
        <taxon>Pseudomonadati</taxon>
        <taxon>Pseudomonadota</taxon>
        <taxon>Betaproteobacteria</taxon>
        <taxon>Burkholderiales</taxon>
        <taxon>Comamonadaceae</taxon>
        <taxon>Rhodoferax</taxon>
    </lineage>
</organism>
<dbReference type="InterPro" id="IPR007844">
    <property type="entry name" value="AsmA"/>
</dbReference>
<dbReference type="OrthoDB" id="5749006at2"/>
<keyword evidence="1" id="KW-0812">Transmembrane</keyword>
<dbReference type="Pfam" id="PF05170">
    <property type="entry name" value="AsmA"/>
    <property type="match status" value="1"/>
</dbReference>
<evidence type="ECO:0000259" key="2">
    <source>
        <dbReference type="Pfam" id="PF05170"/>
    </source>
</evidence>